<evidence type="ECO:0000313" key="1">
    <source>
        <dbReference type="EMBL" id="CBY26067.1"/>
    </source>
</evidence>
<sequence>MSASLEAQSGYYPQLNCTILSGLSADYQAKSTIFSIN</sequence>
<organism evidence="1 2">
    <name type="scientific">Yersinia enterocolitica subsp. palearctica serotype O:3 (strain DSM 13030 / CIP 106945 / Y11)</name>
    <dbReference type="NCBI Taxonomy" id="930944"/>
    <lineage>
        <taxon>Bacteria</taxon>
        <taxon>Pseudomonadati</taxon>
        <taxon>Pseudomonadota</taxon>
        <taxon>Gammaproteobacteria</taxon>
        <taxon>Enterobacterales</taxon>
        <taxon>Yersiniaceae</taxon>
        <taxon>Yersinia</taxon>
    </lineage>
</organism>
<reference evidence="1 2" key="1">
    <citation type="journal article" date="2011" name="J. Bacteriol.">
        <title>Complete genome sequence of Yersinia enterocolitica subsp. palearctica serogroup O:3.</title>
        <authorList>
            <person name="Batzilla J."/>
            <person name="Hoper D."/>
            <person name="Antonenka U."/>
            <person name="Heesemann J."/>
            <person name="Rakin A."/>
        </authorList>
    </citation>
    <scope>NUCLEOTIDE SEQUENCE [LARGE SCALE GENOMIC DNA]</scope>
    <source>
        <strain evidence="2">DSM 13030 / CIP 106945 / Y11</strain>
    </source>
</reference>
<gene>
    <name evidence="1" type="ordered locus">Y11_21141</name>
</gene>
<dbReference type="HOGENOM" id="CLU_3350580_0_0_6"/>
<dbReference type="AlphaFoldDB" id="A0A0H3NRX8"/>
<proteinExistence type="predicted"/>
<dbReference type="Proteomes" id="UP000008084">
    <property type="component" value="Chromosome"/>
</dbReference>
<dbReference type="KEGG" id="yey:Y11_21141"/>
<protein>
    <submittedName>
        <fullName evidence="1">Uncharacterized protein</fullName>
    </submittedName>
</protein>
<evidence type="ECO:0000313" key="2">
    <source>
        <dbReference type="Proteomes" id="UP000008084"/>
    </source>
</evidence>
<dbReference type="EMBL" id="FR729477">
    <property type="protein sequence ID" value="CBY26067.1"/>
    <property type="molecule type" value="Genomic_DNA"/>
</dbReference>
<name>A0A0H3NRX8_YERE1</name>
<accession>A0A0H3NRX8</accession>